<name>A0ABT5AC06_9CYAN</name>
<protein>
    <submittedName>
        <fullName evidence="2">DUF485 domain-containing protein</fullName>
    </submittedName>
</protein>
<feature type="transmembrane region" description="Helical" evidence="1">
    <location>
        <begin position="51"/>
        <end position="74"/>
    </location>
</feature>
<dbReference type="RefSeq" id="WP_271794827.1">
    <property type="nucleotide sequence ID" value="NZ_JAQMUC010000016.1"/>
</dbReference>
<comment type="caution">
    <text evidence="2">The sequence shown here is derived from an EMBL/GenBank/DDBJ whole genome shotgun (WGS) entry which is preliminary data.</text>
</comment>
<evidence type="ECO:0000313" key="3">
    <source>
        <dbReference type="Proteomes" id="UP001211249"/>
    </source>
</evidence>
<evidence type="ECO:0000313" key="2">
    <source>
        <dbReference type="EMBL" id="MDB9534776.1"/>
    </source>
</evidence>
<accession>A0ABT5AC06</accession>
<keyword evidence="1" id="KW-0472">Membrane</keyword>
<dbReference type="InterPro" id="IPR007436">
    <property type="entry name" value="DUF485"/>
</dbReference>
<dbReference type="PANTHER" id="PTHR38598">
    <property type="entry name" value="INNER MEMBRANE PROTEIN YJCH"/>
    <property type="match status" value="1"/>
</dbReference>
<dbReference type="Pfam" id="PF04341">
    <property type="entry name" value="DUF485"/>
    <property type="match status" value="1"/>
</dbReference>
<keyword evidence="1" id="KW-1133">Transmembrane helix</keyword>
<dbReference type="Proteomes" id="UP001211249">
    <property type="component" value="Unassembled WGS sequence"/>
</dbReference>
<feature type="transmembrane region" description="Helical" evidence="1">
    <location>
        <begin position="20"/>
        <end position="39"/>
    </location>
</feature>
<keyword evidence="3" id="KW-1185">Reference proteome</keyword>
<dbReference type="PANTHER" id="PTHR38598:SF1">
    <property type="entry name" value="INNER MEMBRANE PROTEIN YJCH"/>
    <property type="match status" value="1"/>
</dbReference>
<reference evidence="2 3" key="1">
    <citation type="submission" date="2023-01" db="EMBL/GenBank/DDBJ databases">
        <title>Genomes from the Australian National Cyanobacteria Reference Collection.</title>
        <authorList>
            <person name="Willis A."/>
            <person name="Lee E.M.F."/>
        </authorList>
    </citation>
    <scope>NUCLEOTIDE SEQUENCE [LARGE SCALE GENOMIC DNA]</scope>
    <source>
        <strain evidence="2 3">CS-1226</strain>
    </source>
</reference>
<keyword evidence="1" id="KW-0812">Transmembrane</keyword>
<dbReference type="InterPro" id="IPR052959">
    <property type="entry name" value="Inner_membrane_assoc"/>
</dbReference>
<dbReference type="EMBL" id="JAQMUC010000016">
    <property type="protein sequence ID" value="MDB9534776.1"/>
    <property type="molecule type" value="Genomic_DNA"/>
</dbReference>
<organism evidence="2 3">
    <name type="scientific">Dolichospermum planctonicum CS-1226</name>
    <dbReference type="NCBI Taxonomy" id="3021751"/>
    <lineage>
        <taxon>Bacteria</taxon>
        <taxon>Bacillati</taxon>
        <taxon>Cyanobacteriota</taxon>
        <taxon>Cyanophyceae</taxon>
        <taxon>Nostocales</taxon>
        <taxon>Aphanizomenonaceae</taxon>
        <taxon>Dolichospermum</taxon>
        <taxon>Dolichospermum planctonicum</taxon>
    </lineage>
</organism>
<sequence length="91" mass="10219">MNDRTKAINALAAERWRVSLILSGVMMFIYFGFILLIAFNKPLLGSLVFPGLSLGILLGALVIVSAWVLIFIYVRWANNSYDEQIANLSRK</sequence>
<evidence type="ECO:0000256" key="1">
    <source>
        <dbReference type="SAM" id="Phobius"/>
    </source>
</evidence>
<gene>
    <name evidence="2" type="ORF">PN451_02755</name>
</gene>
<proteinExistence type="predicted"/>